<gene>
    <name evidence="4" type="ORF">KUTeg_001473</name>
</gene>
<feature type="compositionally biased region" description="Basic and acidic residues" evidence="2">
    <location>
        <begin position="100"/>
        <end position="111"/>
    </location>
</feature>
<feature type="region of interest" description="Disordered" evidence="2">
    <location>
        <begin position="98"/>
        <end position="129"/>
    </location>
</feature>
<dbReference type="InterPro" id="IPR003961">
    <property type="entry name" value="FN3_dom"/>
</dbReference>
<feature type="domain" description="Fibronectin type-III" evidence="3">
    <location>
        <begin position="15"/>
        <end position="111"/>
    </location>
</feature>
<name>A0ABQ9FUR4_TEGGR</name>
<feature type="domain" description="Fibronectin type-III" evidence="3">
    <location>
        <begin position="112"/>
        <end position="193"/>
    </location>
</feature>
<evidence type="ECO:0000313" key="5">
    <source>
        <dbReference type="Proteomes" id="UP001217089"/>
    </source>
</evidence>
<reference evidence="4 5" key="1">
    <citation type="submission" date="2022-12" db="EMBL/GenBank/DDBJ databases">
        <title>Chromosome-level genome of Tegillarca granosa.</title>
        <authorList>
            <person name="Kim J."/>
        </authorList>
    </citation>
    <scope>NUCLEOTIDE SEQUENCE [LARGE SCALE GENOMIC DNA]</scope>
    <source>
        <strain evidence="4">Teg-2019</strain>
        <tissue evidence="4">Adductor muscle</tissue>
    </source>
</reference>
<keyword evidence="1" id="KW-0393">Immunoglobulin domain</keyword>
<dbReference type="InterPro" id="IPR013783">
    <property type="entry name" value="Ig-like_fold"/>
</dbReference>
<dbReference type="Proteomes" id="UP001217089">
    <property type="component" value="Unassembled WGS sequence"/>
</dbReference>
<feature type="compositionally biased region" description="Polar residues" evidence="2">
    <location>
        <begin position="29"/>
        <end position="39"/>
    </location>
</feature>
<dbReference type="PANTHER" id="PTHR14340">
    <property type="entry name" value="MICROFIBRIL-ASSOCIATED GLYCOPROTEIN 3"/>
    <property type="match status" value="1"/>
</dbReference>
<dbReference type="PRINTS" id="PR00014">
    <property type="entry name" value="FNTYPEIII"/>
</dbReference>
<dbReference type="InterPro" id="IPR036116">
    <property type="entry name" value="FN3_sf"/>
</dbReference>
<dbReference type="EMBL" id="JARBDR010000141">
    <property type="protein sequence ID" value="KAJ8319886.1"/>
    <property type="molecule type" value="Genomic_DNA"/>
</dbReference>
<evidence type="ECO:0000313" key="4">
    <source>
        <dbReference type="EMBL" id="KAJ8319886.1"/>
    </source>
</evidence>
<evidence type="ECO:0000256" key="1">
    <source>
        <dbReference type="ARBA" id="ARBA00023319"/>
    </source>
</evidence>
<proteinExistence type="predicted"/>
<feature type="domain" description="Fibronectin type-III" evidence="3">
    <location>
        <begin position="199"/>
        <end position="294"/>
    </location>
</feature>
<dbReference type="Pfam" id="PF00041">
    <property type="entry name" value="fn3"/>
    <property type="match status" value="5"/>
</dbReference>
<feature type="region of interest" description="Disordered" evidence="2">
    <location>
        <begin position="29"/>
        <end position="48"/>
    </location>
</feature>
<sequence>MQNYQLGSEDKPSAPTGPLTVSDIKEDSVTLSWQPSESDGGSPITGYTIEKCDTKRMTWSKVADVDENTLTYPVQKLIEGQQYLFRVSAANAEGQGKPLQCEKDVTPKKPPDSVTLTWSPPKKDGGSPIQSYQIDLSKDGKTWETLDTVDKTMRKYTVKDLQDGQNYFFRISAINEIGTGDSLISEAVVPKRPVGVPSKPAPPLEVTDIQKDSVTLQWQPPEDDGGSPITGYLVEKRDAKKTKFTIVERVGKVTNNIQVRNLITGSEYFFSVKAENKAGLSEPLETDTAIIPKSPYDKPSSPVGPLEVSDVTKNSATVAWQPPESDGGTPIKEYIIESRPSHKSSWAKAGKVDSQTLTFTVRGLQEGTDYHFRVIPVNNEGQGPALETTDVTKPMRKIENEAGSGEEATIDTPVVPKKPAVAKYFCATFKRCIPPSEPVGPLKTSDIERTSVTLNWEAPEHDGGSPLTGYLIEKREGRKPWSRVDKVGPEVTTYKVKNLPEGSECYFRVTAENKVGSSKPLENEQAVVPKSEFGKGLCNKASLVRILYDTIILHGTIFPIGYEMT</sequence>
<feature type="region of interest" description="Disordered" evidence="2">
    <location>
        <begin position="1"/>
        <end position="24"/>
    </location>
</feature>
<accession>A0ABQ9FUR4</accession>
<evidence type="ECO:0000256" key="2">
    <source>
        <dbReference type="SAM" id="MobiDB-lite"/>
    </source>
</evidence>
<dbReference type="PANTHER" id="PTHR14340:SF9">
    <property type="entry name" value="FIBRONECTIN TYPE-III DOMAIN-CONTAINING PROTEIN"/>
    <property type="match status" value="1"/>
</dbReference>
<comment type="caution">
    <text evidence="4">The sequence shown here is derived from an EMBL/GenBank/DDBJ whole genome shotgun (WGS) entry which is preliminary data.</text>
</comment>
<dbReference type="SUPFAM" id="SSF49265">
    <property type="entry name" value="Fibronectin type III"/>
    <property type="match status" value="3"/>
</dbReference>
<feature type="domain" description="Fibronectin type-III" evidence="3">
    <location>
        <begin position="302"/>
        <end position="396"/>
    </location>
</feature>
<dbReference type="PROSITE" id="PS50853">
    <property type="entry name" value="FN3"/>
    <property type="match status" value="5"/>
</dbReference>
<dbReference type="Gene3D" id="2.60.40.10">
    <property type="entry name" value="Immunoglobulins"/>
    <property type="match status" value="5"/>
</dbReference>
<organism evidence="4 5">
    <name type="scientific">Tegillarca granosa</name>
    <name type="common">Malaysian cockle</name>
    <name type="synonym">Anadara granosa</name>
    <dbReference type="NCBI Taxonomy" id="220873"/>
    <lineage>
        <taxon>Eukaryota</taxon>
        <taxon>Metazoa</taxon>
        <taxon>Spiralia</taxon>
        <taxon>Lophotrochozoa</taxon>
        <taxon>Mollusca</taxon>
        <taxon>Bivalvia</taxon>
        <taxon>Autobranchia</taxon>
        <taxon>Pteriomorphia</taxon>
        <taxon>Arcoida</taxon>
        <taxon>Arcoidea</taxon>
        <taxon>Arcidae</taxon>
        <taxon>Tegillarca</taxon>
    </lineage>
</organism>
<feature type="domain" description="Fibronectin type-III" evidence="3">
    <location>
        <begin position="438"/>
        <end position="531"/>
    </location>
</feature>
<dbReference type="CDD" id="cd00063">
    <property type="entry name" value="FN3"/>
    <property type="match status" value="5"/>
</dbReference>
<evidence type="ECO:0000259" key="3">
    <source>
        <dbReference type="PROSITE" id="PS50853"/>
    </source>
</evidence>
<dbReference type="SMART" id="SM00060">
    <property type="entry name" value="FN3"/>
    <property type="match status" value="5"/>
</dbReference>
<keyword evidence="5" id="KW-1185">Reference proteome</keyword>
<protein>
    <recommendedName>
        <fullName evidence="3">Fibronectin type-III domain-containing protein</fullName>
    </recommendedName>
</protein>